<accession>A0A8R1DTX0</accession>
<sequence length="100" mass="11092">MKFSFDKVQGKGNNRIDGDYSSHFTDTTILFSNGVLYCKSKVKVGGDSNNPNVFKFDPNADYHLLLVNGKTNAKGLSYHKEQSSVSRKVRLADVSPGFDK</sequence>
<reference evidence="2" key="1">
    <citation type="submission" date="2010-08" db="EMBL/GenBank/DDBJ databases">
        <authorList>
            <consortium name="Caenorhabditis japonica Sequencing Consortium"/>
            <person name="Wilson R.K."/>
        </authorList>
    </citation>
    <scope>NUCLEOTIDE SEQUENCE [LARGE SCALE GENOMIC DNA]</scope>
    <source>
        <strain evidence="2">DF5081</strain>
    </source>
</reference>
<keyword evidence="2" id="KW-1185">Reference proteome</keyword>
<dbReference type="Proteomes" id="UP000005237">
    <property type="component" value="Unassembled WGS sequence"/>
</dbReference>
<proteinExistence type="predicted"/>
<reference evidence="1" key="2">
    <citation type="submission" date="2022-06" db="UniProtKB">
        <authorList>
            <consortium name="EnsemblMetazoa"/>
        </authorList>
    </citation>
    <scope>IDENTIFICATION</scope>
    <source>
        <strain evidence="1">DF5081</strain>
    </source>
</reference>
<dbReference type="EnsemblMetazoa" id="CJA12328.1">
    <property type="protein sequence ID" value="CJA12328.1"/>
    <property type="gene ID" value="WBGene00131532"/>
</dbReference>
<evidence type="ECO:0000313" key="1">
    <source>
        <dbReference type="EnsemblMetazoa" id="CJA12328.1"/>
    </source>
</evidence>
<protein>
    <submittedName>
        <fullName evidence="1">Uncharacterized protein</fullName>
    </submittedName>
</protein>
<dbReference type="AlphaFoldDB" id="A0A8R1DTX0"/>
<organism evidence="1 2">
    <name type="scientific">Caenorhabditis japonica</name>
    <dbReference type="NCBI Taxonomy" id="281687"/>
    <lineage>
        <taxon>Eukaryota</taxon>
        <taxon>Metazoa</taxon>
        <taxon>Ecdysozoa</taxon>
        <taxon>Nematoda</taxon>
        <taxon>Chromadorea</taxon>
        <taxon>Rhabditida</taxon>
        <taxon>Rhabditina</taxon>
        <taxon>Rhabditomorpha</taxon>
        <taxon>Rhabditoidea</taxon>
        <taxon>Rhabditidae</taxon>
        <taxon>Peloderinae</taxon>
        <taxon>Caenorhabditis</taxon>
    </lineage>
</organism>
<evidence type="ECO:0000313" key="2">
    <source>
        <dbReference type="Proteomes" id="UP000005237"/>
    </source>
</evidence>
<name>A0A8R1DTX0_CAEJA</name>